<sequence length="94" mass="10561">MPYDFLDQEFQPYTYTCKVKNRISGSSSNDKASPPPTCLNLPTISWQRLNASIGQHYAPPAVAKMLSVDPDILDESLPEELVPKHLTHLFANFL</sequence>
<gene>
    <name evidence="1" type="ORF">EAI_13280</name>
</gene>
<evidence type="ECO:0000313" key="1">
    <source>
        <dbReference type="EMBL" id="EFN77029.1"/>
    </source>
</evidence>
<keyword evidence="2" id="KW-1185">Reference proteome</keyword>
<proteinExistence type="predicted"/>
<dbReference type="Proteomes" id="UP000008237">
    <property type="component" value="Unassembled WGS sequence"/>
</dbReference>
<dbReference type="InParanoid" id="E2C4X1"/>
<dbReference type="AlphaFoldDB" id="E2C4X1"/>
<protein>
    <submittedName>
        <fullName evidence="1">Uncharacterized protein</fullName>
    </submittedName>
</protein>
<dbReference type="EMBL" id="GL452660">
    <property type="protein sequence ID" value="EFN77029.1"/>
    <property type="molecule type" value="Genomic_DNA"/>
</dbReference>
<accession>E2C4X1</accession>
<name>E2C4X1_HARSA</name>
<reference evidence="1 2" key="1">
    <citation type="journal article" date="2010" name="Science">
        <title>Genomic comparison of the ants Camponotus floridanus and Harpegnathos saltator.</title>
        <authorList>
            <person name="Bonasio R."/>
            <person name="Zhang G."/>
            <person name="Ye C."/>
            <person name="Mutti N.S."/>
            <person name="Fang X."/>
            <person name="Qin N."/>
            <person name="Donahue G."/>
            <person name="Yang P."/>
            <person name="Li Q."/>
            <person name="Li C."/>
            <person name="Zhang P."/>
            <person name="Huang Z."/>
            <person name="Berger S.L."/>
            <person name="Reinberg D."/>
            <person name="Wang J."/>
            <person name="Liebig J."/>
        </authorList>
    </citation>
    <scope>NUCLEOTIDE SEQUENCE [LARGE SCALE GENOMIC DNA]</scope>
    <source>
        <strain evidence="1 2">R22 G/1</strain>
    </source>
</reference>
<organism evidence="2">
    <name type="scientific">Harpegnathos saltator</name>
    <name type="common">Jerdon's jumping ant</name>
    <dbReference type="NCBI Taxonomy" id="610380"/>
    <lineage>
        <taxon>Eukaryota</taxon>
        <taxon>Metazoa</taxon>
        <taxon>Ecdysozoa</taxon>
        <taxon>Arthropoda</taxon>
        <taxon>Hexapoda</taxon>
        <taxon>Insecta</taxon>
        <taxon>Pterygota</taxon>
        <taxon>Neoptera</taxon>
        <taxon>Endopterygota</taxon>
        <taxon>Hymenoptera</taxon>
        <taxon>Apocrita</taxon>
        <taxon>Aculeata</taxon>
        <taxon>Formicoidea</taxon>
        <taxon>Formicidae</taxon>
        <taxon>Ponerinae</taxon>
        <taxon>Ponerini</taxon>
        <taxon>Harpegnathos</taxon>
    </lineage>
</organism>
<evidence type="ECO:0000313" key="2">
    <source>
        <dbReference type="Proteomes" id="UP000008237"/>
    </source>
</evidence>